<dbReference type="PROSITE" id="PS51379">
    <property type="entry name" value="4FE4S_FER_2"/>
    <property type="match status" value="2"/>
</dbReference>
<evidence type="ECO:0000256" key="5">
    <source>
        <dbReference type="ARBA" id="ARBA00023014"/>
    </source>
</evidence>
<dbReference type="InterPro" id="IPR050157">
    <property type="entry name" value="PSI_iron-sulfur_center"/>
</dbReference>
<dbReference type="NCBIfam" id="NF038196">
    <property type="entry name" value="ferrodoxin_EFR1"/>
    <property type="match status" value="1"/>
</dbReference>
<dbReference type="GO" id="GO:0051539">
    <property type="term" value="F:4 iron, 4 sulfur cluster binding"/>
    <property type="evidence" value="ECO:0007669"/>
    <property type="project" value="UniProtKB-KW"/>
</dbReference>
<dbReference type="InterPro" id="IPR017900">
    <property type="entry name" value="4Fe4S_Fe_S_CS"/>
</dbReference>
<dbReference type="Gene3D" id="3.40.50.360">
    <property type="match status" value="1"/>
</dbReference>
<comment type="caution">
    <text evidence="7">The sequence shown here is derived from an EMBL/GenBank/DDBJ whole genome shotgun (WGS) entry which is preliminary data.</text>
</comment>
<proteinExistence type="predicted"/>
<accession>A0A0P6XNW9</accession>
<feature type="domain" description="4Fe-4S ferredoxin-type" evidence="6">
    <location>
        <begin position="193"/>
        <end position="222"/>
    </location>
</feature>
<keyword evidence="2" id="KW-0004">4Fe-4S</keyword>
<keyword evidence="4" id="KW-0408">Iron</keyword>
<evidence type="ECO:0000256" key="4">
    <source>
        <dbReference type="ARBA" id="ARBA00023004"/>
    </source>
</evidence>
<dbReference type="EMBL" id="LGCL01000024">
    <property type="protein sequence ID" value="KPL76947.1"/>
    <property type="molecule type" value="Genomic_DNA"/>
</dbReference>
<evidence type="ECO:0000313" key="8">
    <source>
        <dbReference type="Proteomes" id="UP000050417"/>
    </source>
</evidence>
<dbReference type="Proteomes" id="UP000050417">
    <property type="component" value="Unassembled WGS sequence"/>
</dbReference>
<gene>
    <name evidence="7" type="ORF">ADN00_10175</name>
</gene>
<reference evidence="7 8" key="1">
    <citation type="submission" date="2015-07" db="EMBL/GenBank/DDBJ databases">
        <title>Genome sequence of Ornatilinea apprima DSM 23815.</title>
        <authorList>
            <person name="Hemp J."/>
            <person name="Ward L.M."/>
            <person name="Pace L.A."/>
            <person name="Fischer W.W."/>
        </authorList>
    </citation>
    <scope>NUCLEOTIDE SEQUENCE [LARGE SCALE GENOMIC DNA]</scope>
    <source>
        <strain evidence="7 8">P3M-1</strain>
    </source>
</reference>
<evidence type="ECO:0000313" key="7">
    <source>
        <dbReference type="EMBL" id="KPL76947.1"/>
    </source>
</evidence>
<dbReference type="InterPro" id="IPR029039">
    <property type="entry name" value="Flavoprotein-like_sf"/>
</dbReference>
<dbReference type="SUPFAM" id="SSF54862">
    <property type="entry name" value="4Fe-4S ferredoxins"/>
    <property type="match status" value="1"/>
</dbReference>
<dbReference type="STRING" id="1134406.ADN00_10175"/>
<dbReference type="PROSITE" id="PS00198">
    <property type="entry name" value="4FE4S_FER_1"/>
    <property type="match status" value="2"/>
</dbReference>
<feature type="domain" description="4Fe-4S ferredoxin-type" evidence="6">
    <location>
        <begin position="223"/>
        <end position="250"/>
    </location>
</feature>
<evidence type="ECO:0000256" key="3">
    <source>
        <dbReference type="ARBA" id="ARBA00022723"/>
    </source>
</evidence>
<evidence type="ECO:0000256" key="2">
    <source>
        <dbReference type="ARBA" id="ARBA00022485"/>
    </source>
</evidence>
<sequence>MNIVLLYLSPNKTTHKVSLALARRLEQDGHSVSLLDAGKPGQRSPIEVDPCLFENADVIGVGSPVFNLRILRPLKQYLRQALPHFSKDVKAFIYITYGGITSGKAFLNAASLLKQHKIPVVGGFKVRAPHFYSSESYPDAAALQTIDQFCAQVSANLFRAMPWPQVEQAFGYQGWKVRLIYPFAQIVGELRRLPIHFDTQRCLRCQRCIRECPANALKMDDYPVLDKHKCVHCYHCATICPQQAILCPTYKVEGMAKVNVKLLGHEQPQNAIYLLPPAGAVGSIGQRGYN</sequence>
<dbReference type="RefSeq" id="WP_075062893.1">
    <property type="nucleotide sequence ID" value="NZ_LGCL01000024.1"/>
</dbReference>
<comment type="cofactor">
    <cofactor evidence="1">
        <name>[4Fe-4S] cluster</name>
        <dbReference type="ChEBI" id="CHEBI:49883"/>
    </cofactor>
</comment>
<dbReference type="PANTHER" id="PTHR24960:SF79">
    <property type="entry name" value="PHOTOSYSTEM I IRON-SULFUR CENTER"/>
    <property type="match status" value="1"/>
</dbReference>
<evidence type="ECO:0000259" key="6">
    <source>
        <dbReference type="PROSITE" id="PS51379"/>
    </source>
</evidence>
<dbReference type="GO" id="GO:0046872">
    <property type="term" value="F:metal ion binding"/>
    <property type="evidence" value="ECO:0007669"/>
    <property type="project" value="UniProtKB-KW"/>
</dbReference>
<dbReference type="OrthoDB" id="9801479at2"/>
<organism evidence="7 8">
    <name type="scientific">Ornatilinea apprima</name>
    <dbReference type="NCBI Taxonomy" id="1134406"/>
    <lineage>
        <taxon>Bacteria</taxon>
        <taxon>Bacillati</taxon>
        <taxon>Chloroflexota</taxon>
        <taxon>Anaerolineae</taxon>
        <taxon>Anaerolineales</taxon>
        <taxon>Anaerolineaceae</taxon>
        <taxon>Ornatilinea</taxon>
    </lineage>
</organism>
<protein>
    <recommendedName>
        <fullName evidence="6">4Fe-4S ferredoxin-type domain-containing protein</fullName>
    </recommendedName>
</protein>
<dbReference type="PANTHER" id="PTHR24960">
    <property type="entry name" value="PHOTOSYSTEM I IRON-SULFUR CENTER-RELATED"/>
    <property type="match status" value="1"/>
</dbReference>
<dbReference type="InterPro" id="IPR047964">
    <property type="entry name" value="EFR1-like"/>
</dbReference>
<keyword evidence="8" id="KW-1185">Reference proteome</keyword>
<dbReference type="InterPro" id="IPR017896">
    <property type="entry name" value="4Fe4S_Fe-S-bd"/>
</dbReference>
<dbReference type="Gene3D" id="3.30.70.20">
    <property type="match status" value="1"/>
</dbReference>
<dbReference type="Pfam" id="PF13187">
    <property type="entry name" value="Fer4_9"/>
    <property type="match status" value="1"/>
</dbReference>
<keyword evidence="5" id="KW-0411">Iron-sulfur</keyword>
<name>A0A0P6XNW9_9CHLR</name>
<evidence type="ECO:0000256" key="1">
    <source>
        <dbReference type="ARBA" id="ARBA00001966"/>
    </source>
</evidence>
<dbReference type="SUPFAM" id="SSF52218">
    <property type="entry name" value="Flavoproteins"/>
    <property type="match status" value="1"/>
</dbReference>
<keyword evidence="3" id="KW-0479">Metal-binding</keyword>
<dbReference type="AlphaFoldDB" id="A0A0P6XNW9"/>